<gene>
    <name evidence="1" type="ORF">SAMN05216464_110156</name>
</gene>
<organism evidence="1 2">
    <name type="scientific">Mucilaginibacter pineti</name>
    <dbReference type="NCBI Taxonomy" id="1391627"/>
    <lineage>
        <taxon>Bacteria</taxon>
        <taxon>Pseudomonadati</taxon>
        <taxon>Bacteroidota</taxon>
        <taxon>Sphingobacteriia</taxon>
        <taxon>Sphingobacteriales</taxon>
        <taxon>Sphingobacteriaceae</taxon>
        <taxon>Mucilaginibacter</taxon>
    </lineage>
</organism>
<dbReference type="RefSeq" id="WP_091152066.1">
    <property type="nucleotide sequence ID" value="NZ_FNAI01000010.1"/>
</dbReference>
<protein>
    <submittedName>
        <fullName evidence="1">Uncharacterized protein</fullName>
    </submittedName>
</protein>
<dbReference type="Proteomes" id="UP000199072">
    <property type="component" value="Unassembled WGS sequence"/>
</dbReference>
<proteinExistence type="predicted"/>
<dbReference type="OrthoDB" id="769267at2"/>
<dbReference type="AlphaFoldDB" id="A0A1G7GIG6"/>
<dbReference type="STRING" id="1391627.SAMN05216464_110156"/>
<dbReference type="EMBL" id="FNAI01000010">
    <property type="protein sequence ID" value="SDE87799.1"/>
    <property type="molecule type" value="Genomic_DNA"/>
</dbReference>
<accession>A0A1G7GIG6</accession>
<sequence length="137" mass="16279">MNRIAKYITIGIFSYFIFWGNNSFAQTKAEIKVARKLFEGSWVNKKAKRHLTISFDTQDYATINDWHGKWSQDNNTIDAYKAFVMNSKLVMPEDKTDLRSPYCEIVRKGNTLLYRCREMNTKDKKFVEEILFIREKD</sequence>
<keyword evidence="2" id="KW-1185">Reference proteome</keyword>
<reference evidence="1 2" key="1">
    <citation type="submission" date="2016-10" db="EMBL/GenBank/DDBJ databases">
        <authorList>
            <person name="de Groot N.N."/>
        </authorList>
    </citation>
    <scope>NUCLEOTIDE SEQUENCE [LARGE SCALE GENOMIC DNA]</scope>
    <source>
        <strain evidence="1 2">47C3B</strain>
    </source>
</reference>
<evidence type="ECO:0000313" key="2">
    <source>
        <dbReference type="Proteomes" id="UP000199072"/>
    </source>
</evidence>
<name>A0A1G7GIG6_9SPHI</name>
<evidence type="ECO:0000313" key="1">
    <source>
        <dbReference type="EMBL" id="SDE87799.1"/>
    </source>
</evidence>